<evidence type="ECO:0000256" key="1">
    <source>
        <dbReference type="ARBA" id="ARBA00022490"/>
    </source>
</evidence>
<dbReference type="PANTHER" id="PTHR31760:SF0">
    <property type="entry name" value="S-ADENOSYL-L-METHIONINE-DEPENDENT METHYLTRANSFERASES SUPERFAMILY PROTEIN"/>
    <property type="match status" value="1"/>
</dbReference>
<sequence length="216" mass="22832">MHDTPMCGCDNGRVQPSPPLLEVLERARRLGVLGPGPVLDHVDHAEGFVAALEDLAEGSLLIDLGSGGGVPGLVIAEARPDLRVVLLDSLERRVALLAEAIAAMGWQGRVVAELARAEDTGRSPEWRAQVDAVTARSFGPPATVAECAAPLLRLGGVLVVSEPPEETDRWPAEGLAPLGLVDEGAPVAGMRRLRQASLCPETFPRRVGMPAKRPLF</sequence>
<keyword evidence="3" id="KW-0808">Transferase</keyword>
<evidence type="ECO:0000313" key="5">
    <source>
        <dbReference type="EMBL" id="CAB4923387.1"/>
    </source>
</evidence>
<evidence type="ECO:0000256" key="3">
    <source>
        <dbReference type="ARBA" id="ARBA00022679"/>
    </source>
</evidence>
<evidence type="ECO:0000313" key="4">
    <source>
        <dbReference type="EMBL" id="CAB4596963.1"/>
    </source>
</evidence>
<protein>
    <submittedName>
        <fullName evidence="5">Unannotated protein</fullName>
    </submittedName>
</protein>
<dbReference type="Pfam" id="PF02527">
    <property type="entry name" value="GidB"/>
    <property type="match status" value="1"/>
</dbReference>
<keyword evidence="1" id="KW-0963">Cytoplasm</keyword>
<dbReference type="InterPro" id="IPR029063">
    <property type="entry name" value="SAM-dependent_MTases_sf"/>
</dbReference>
<name>A0A6J7HQB9_9ZZZZ</name>
<evidence type="ECO:0000256" key="2">
    <source>
        <dbReference type="ARBA" id="ARBA00022552"/>
    </source>
</evidence>
<keyword evidence="2" id="KW-0698">rRNA processing</keyword>
<dbReference type="GO" id="GO:0005829">
    <property type="term" value="C:cytosol"/>
    <property type="evidence" value="ECO:0007669"/>
    <property type="project" value="TreeGrafter"/>
</dbReference>
<dbReference type="HAMAP" id="MF_00074">
    <property type="entry name" value="16SrRNA_methyltr_G"/>
    <property type="match status" value="1"/>
</dbReference>
<dbReference type="InterPro" id="IPR003682">
    <property type="entry name" value="rRNA_ssu_MeTfrase_G"/>
</dbReference>
<dbReference type="Gene3D" id="3.40.50.150">
    <property type="entry name" value="Vaccinia Virus protein VP39"/>
    <property type="match status" value="1"/>
</dbReference>
<dbReference type="CDD" id="cd02440">
    <property type="entry name" value="AdoMet_MTases"/>
    <property type="match status" value="1"/>
</dbReference>
<reference evidence="5" key="1">
    <citation type="submission" date="2020-05" db="EMBL/GenBank/DDBJ databases">
        <authorList>
            <person name="Chiriac C."/>
            <person name="Salcher M."/>
            <person name="Ghai R."/>
            <person name="Kavagutti S V."/>
        </authorList>
    </citation>
    <scope>NUCLEOTIDE SEQUENCE</scope>
</reference>
<dbReference type="EMBL" id="CAFBNA010000012">
    <property type="protein sequence ID" value="CAB4923387.1"/>
    <property type="molecule type" value="Genomic_DNA"/>
</dbReference>
<gene>
    <name evidence="4" type="ORF">UFOPK1827_00314</name>
    <name evidence="5" type="ORF">UFOPK3708_00391</name>
</gene>
<dbReference type="GO" id="GO:0070043">
    <property type="term" value="F:rRNA (guanine-N7-)-methyltransferase activity"/>
    <property type="evidence" value="ECO:0007669"/>
    <property type="project" value="TreeGrafter"/>
</dbReference>
<dbReference type="AlphaFoldDB" id="A0A6J7HQB9"/>
<dbReference type="EMBL" id="CAEZUO010000007">
    <property type="protein sequence ID" value="CAB4596963.1"/>
    <property type="molecule type" value="Genomic_DNA"/>
</dbReference>
<organism evidence="5">
    <name type="scientific">freshwater metagenome</name>
    <dbReference type="NCBI Taxonomy" id="449393"/>
    <lineage>
        <taxon>unclassified sequences</taxon>
        <taxon>metagenomes</taxon>
        <taxon>ecological metagenomes</taxon>
    </lineage>
</organism>
<accession>A0A6J7HQB9</accession>
<dbReference type="SUPFAM" id="SSF53335">
    <property type="entry name" value="S-adenosyl-L-methionine-dependent methyltransferases"/>
    <property type="match status" value="1"/>
</dbReference>
<dbReference type="PANTHER" id="PTHR31760">
    <property type="entry name" value="S-ADENOSYL-L-METHIONINE-DEPENDENT METHYLTRANSFERASES SUPERFAMILY PROTEIN"/>
    <property type="match status" value="1"/>
</dbReference>
<proteinExistence type="inferred from homology"/>